<feature type="domain" description="Lcl C-terminal" evidence="2">
    <location>
        <begin position="413"/>
        <end position="570"/>
    </location>
</feature>
<proteinExistence type="predicted"/>
<dbReference type="Gene3D" id="2.60.40.10">
    <property type="entry name" value="Immunoglobulins"/>
    <property type="match status" value="3"/>
</dbReference>
<dbReference type="GO" id="GO:0031410">
    <property type="term" value="C:cytoplasmic vesicle"/>
    <property type="evidence" value="ECO:0007669"/>
    <property type="project" value="TreeGrafter"/>
</dbReference>
<dbReference type="InterPro" id="IPR011460">
    <property type="entry name" value="Lcl_C"/>
</dbReference>
<evidence type="ECO:0000259" key="2">
    <source>
        <dbReference type="Pfam" id="PF07603"/>
    </source>
</evidence>
<gene>
    <name evidence="3" type="ORF">D0Y50_03915</name>
</gene>
<organism evidence="3 4">
    <name type="scientific">Salinimonas sediminis</name>
    <dbReference type="NCBI Taxonomy" id="2303538"/>
    <lineage>
        <taxon>Bacteria</taxon>
        <taxon>Pseudomonadati</taxon>
        <taxon>Pseudomonadota</taxon>
        <taxon>Gammaproteobacteria</taxon>
        <taxon>Alteromonadales</taxon>
        <taxon>Alteromonadaceae</taxon>
        <taxon>Alteromonas/Salinimonas group</taxon>
        <taxon>Salinimonas</taxon>
    </lineage>
</organism>
<dbReference type="Pfam" id="PF22352">
    <property type="entry name" value="K319L-like_PKD"/>
    <property type="match status" value="2"/>
</dbReference>
<dbReference type="KEGG" id="salm:D0Y50_03915"/>
<dbReference type="RefSeq" id="WP_117315616.1">
    <property type="nucleotide sequence ID" value="NZ_CP031769.1"/>
</dbReference>
<dbReference type="InterPro" id="IPR029865">
    <property type="entry name" value="KIAA0319-like"/>
</dbReference>
<evidence type="ECO:0000313" key="4">
    <source>
        <dbReference type="Proteomes" id="UP000262073"/>
    </source>
</evidence>
<dbReference type="Proteomes" id="UP000262073">
    <property type="component" value="Chromosome"/>
</dbReference>
<feature type="signal peptide" evidence="1">
    <location>
        <begin position="1"/>
        <end position="30"/>
    </location>
</feature>
<sequence length="574" mass="60782">MIRVQFLRGSACRWPLCVLVGLSIMLTACGGGGGDSGASSDSTFAVNAGADVQTSEQTTVFMSAQVSGAQDSLTYQWQISPALDITQEDNTTAQASVTLPVLEQDTQYTVQVSVTNSSGTTVTDELIITAVAQNDLPVADIAVPDTAEDDGRYPAGVVLTLDGSASTDADASDPDSPISSWQWTQLEGVDVTSDVAMDGQTITFTTPVASTEQLLRIQLTVEDEEGATGSTTVSLRVMADTQTKPTVDAGSNQGVFSAEPIILEGIADSTVPSALPLTYEWEVSDNQQITIENTEALSTYARAPLVDTAQSFSFTLNVTDANGNQVSDNITVRVRPMPVALLNDTGVITQATESSLSSTQQNTYPGQDGQRGADILASAGLLEKAGRGEAGFDFTKLNDNGDEQDADVTDFSCVRDNTTGLVWEVKSADSGLHGSAHTYTWYQADNNGGTEGDEGTPATCSFASKGCNTGNFVEDVRDEGLCGFYDWRLPSHLELMSIVHFGQQNRAMVDAQYFPNTGTISNGPLWYWTSQPGADGVISDAAQNAWAVDYASGVDNFLNKSSAARVRLVRAGRE</sequence>
<dbReference type="PROSITE" id="PS51257">
    <property type="entry name" value="PROKAR_LIPOPROTEIN"/>
    <property type="match status" value="1"/>
</dbReference>
<feature type="chain" id="PRO_5016773467" evidence="1">
    <location>
        <begin position="31"/>
        <end position="574"/>
    </location>
</feature>
<dbReference type="InterPro" id="IPR013783">
    <property type="entry name" value="Ig-like_fold"/>
</dbReference>
<dbReference type="EMBL" id="CP031769">
    <property type="protein sequence ID" value="AXR05593.1"/>
    <property type="molecule type" value="Genomic_DNA"/>
</dbReference>
<dbReference type="PANTHER" id="PTHR46182:SF2">
    <property type="entry name" value="FI19480P1"/>
    <property type="match status" value="1"/>
</dbReference>
<evidence type="ECO:0000256" key="1">
    <source>
        <dbReference type="SAM" id="SignalP"/>
    </source>
</evidence>
<dbReference type="GO" id="GO:0016020">
    <property type="term" value="C:membrane"/>
    <property type="evidence" value="ECO:0007669"/>
    <property type="project" value="TreeGrafter"/>
</dbReference>
<reference evidence="3 4" key="1">
    <citation type="submission" date="2018-08" db="EMBL/GenBank/DDBJ databases">
        <title>Salinimonas sediminis sp. nov., a piezophilic bacterium isolated from a deep-sea sediment sample from the New Britain Trench.</title>
        <authorList>
            <person name="Cao J."/>
        </authorList>
    </citation>
    <scope>NUCLEOTIDE SEQUENCE [LARGE SCALE GENOMIC DNA]</scope>
    <source>
        <strain evidence="3 4">N102</strain>
    </source>
</reference>
<accession>A0A346NJ86</accession>
<dbReference type="PANTHER" id="PTHR46182">
    <property type="entry name" value="FI19480P1"/>
    <property type="match status" value="1"/>
</dbReference>
<keyword evidence="4" id="KW-1185">Reference proteome</keyword>
<dbReference type="Pfam" id="PF07603">
    <property type="entry name" value="Lcl_C"/>
    <property type="match status" value="1"/>
</dbReference>
<dbReference type="OrthoDB" id="9815730at2"/>
<dbReference type="AlphaFoldDB" id="A0A346NJ86"/>
<evidence type="ECO:0000313" key="3">
    <source>
        <dbReference type="EMBL" id="AXR05593.1"/>
    </source>
</evidence>
<protein>
    <submittedName>
        <fullName evidence="3">DUF1566 domain-containing protein</fullName>
    </submittedName>
</protein>
<keyword evidence="1" id="KW-0732">Signal</keyword>
<name>A0A346NJ86_9ALTE</name>